<reference evidence="1 3" key="1">
    <citation type="submission" date="2015-09" db="EMBL/GenBank/DDBJ databases">
        <title>Genome announcement of multiple Pseudomonas syringae strains.</title>
        <authorList>
            <person name="Thakur S."/>
            <person name="Wang P.W."/>
            <person name="Gong Y."/>
            <person name="Weir B.S."/>
            <person name="Guttman D.S."/>
        </authorList>
    </citation>
    <scope>NUCLEOTIDE SEQUENCE [LARGE SCALE GENOMIC DNA]</scope>
    <source>
        <strain evidence="1 3">ICMP19117</strain>
    </source>
</reference>
<comment type="caution">
    <text evidence="1">The sequence shown here is derived from an EMBL/GenBank/DDBJ whole genome shotgun (WGS) entry which is preliminary data.</text>
</comment>
<name>A0A0P9LV37_9PSED</name>
<reference evidence="2 4" key="2">
    <citation type="submission" date="2016-10" db="EMBL/GenBank/DDBJ databases">
        <authorList>
            <person name="Varghese N."/>
            <person name="Submissions S."/>
        </authorList>
    </citation>
    <scope>NUCLEOTIDE SEQUENCE [LARGE SCALE GENOMIC DNA]</scope>
    <source>
        <strain evidence="2 4">DSM 14939</strain>
    </source>
</reference>
<dbReference type="RefSeq" id="WP_010427599.1">
    <property type="nucleotide sequence ID" value="NZ_CP053030.1"/>
</dbReference>
<dbReference type="EMBL" id="LJQB01000086">
    <property type="protein sequence ID" value="KPW82146.1"/>
    <property type="molecule type" value="Genomic_DNA"/>
</dbReference>
<evidence type="ECO:0000313" key="2">
    <source>
        <dbReference type="EMBL" id="SDO87801.1"/>
    </source>
</evidence>
<proteinExistence type="predicted"/>
<dbReference type="EMBL" id="FNJH01000002">
    <property type="protein sequence ID" value="SDO87801.1"/>
    <property type="molecule type" value="Genomic_DNA"/>
</dbReference>
<dbReference type="Proteomes" id="UP000050411">
    <property type="component" value="Unassembled WGS sequence"/>
</dbReference>
<dbReference type="Proteomes" id="UP000183042">
    <property type="component" value="Unassembled WGS sequence"/>
</dbReference>
<organism evidence="1 3">
    <name type="scientific">Pseudomonas congelans</name>
    <dbReference type="NCBI Taxonomy" id="200452"/>
    <lineage>
        <taxon>Bacteria</taxon>
        <taxon>Pseudomonadati</taxon>
        <taxon>Pseudomonadota</taxon>
        <taxon>Gammaproteobacteria</taxon>
        <taxon>Pseudomonadales</taxon>
        <taxon>Pseudomonadaceae</taxon>
        <taxon>Pseudomonas</taxon>
    </lineage>
</organism>
<sequence>MTTRNIDKEQFYAEVVAGRPAIWEIAAGVSFCTRRECMDWGLALQVDWHNLGPSQFGEALERRFDDPERYHDYFLFLDSRREFVIWRCLPGELDRAALDEISTHQLQLMGLEHLGKSLSRH</sequence>
<dbReference type="AlphaFoldDB" id="A0A0P9LV37"/>
<gene>
    <name evidence="1" type="ORF">ALO92_03068</name>
    <name evidence="2" type="ORF">SAMN05216596_102101</name>
</gene>
<evidence type="ECO:0000313" key="3">
    <source>
        <dbReference type="Proteomes" id="UP000050411"/>
    </source>
</evidence>
<evidence type="ECO:0000313" key="1">
    <source>
        <dbReference type="EMBL" id="KPW82146.1"/>
    </source>
</evidence>
<dbReference type="PATRIC" id="fig|200452.3.peg.3683"/>
<accession>A0A0P9LV37</accession>
<keyword evidence="4" id="KW-1185">Reference proteome</keyword>
<dbReference type="GeneID" id="65074656"/>
<evidence type="ECO:0000313" key="4">
    <source>
        <dbReference type="Proteomes" id="UP000183042"/>
    </source>
</evidence>
<protein>
    <submittedName>
        <fullName evidence="1">HrpV</fullName>
    </submittedName>
</protein>